<keyword evidence="2" id="KW-0472">Membrane</keyword>
<sequence length="241" mass="25684">MTLSVSASPVYLIHESNAIAPTPSNPSTPYTRSMTYPVQPSSPGSASSVVVTTSGGTICRRHNCQASPSATQGTGSDRPRTSSHIGLKVGASIGGVIAVAVIVLGYFLLTRYRRKRRLNDRERLNSVPADPEVEVVRKPYEKKRLPKLPEPEPRAELEGTPVETRGDGIYVWKPELEGTAGVPGAVGVYVKKKSELEAIHNGVTSSALAIRARATLTTVTPYESPIIGPSFTRSPPKSGVV</sequence>
<evidence type="ECO:0000256" key="2">
    <source>
        <dbReference type="SAM" id="Phobius"/>
    </source>
</evidence>
<protein>
    <submittedName>
        <fullName evidence="3">Uncharacterized protein</fullName>
    </submittedName>
</protein>
<evidence type="ECO:0000313" key="4">
    <source>
        <dbReference type="Proteomes" id="UP000481858"/>
    </source>
</evidence>
<dbReference type="Proteomes" id="UP000481858">
    <property type="component" value="Unassembled WGS sequence"/>
</dbReference>
<feature type="compositionally biased region" description="Polar residues" evidence="1">
    <location>
        <begin position="64"/>
        <end position="75"/>
    </location>
</feature>
<comment type="caution">
    <text evidence="3">The sequence shown here is derived from an EMBL/GenBank/DDBJ whole genome shotgun (WGS) entry which is preliminary data.</text>
</comment>
<dbReference type="AlphaFoldDB" id="A0A7C8N086"/>
<proteinExistence type="predicted"/>
<evidence type="ECO:0000256" key="1">
    <source>
        <dbReference type="SAM" id="MobiDB-lite"/>
    </source>
</evidence>
<organism evidence="3 4">
    <name type="scientific">Xylaria multiplex</name>
    <dbReference type="NCBI Taxonomy" id="323545"/>
    <lineage>
        <taxon>Eukaryota</taxon>
        <taxon>Fungi</taxon>
        <taxon>Dikarya</taxon>
        <taxon>Ascomycota</taxon>
        <taxon>Pezizomycotina</taxon>
        <taxon>Sordariomycetes</taxon>
        <taxon>Xylariomycetidae</taxon>
        <taxon>Xylariales</taxon>
        <taxon>Xylariaceae</taxon>
        <taxon>Xylaria</taxon>
    </lineage>
</organism>
<feature type="transmembrane region" description="Helical" evidence="2">
    <location>
        <begin position="89"/>
        <end position="109"/>
    </location>
</feature>
<gene>
    <name evidence="3" type="ORF">GQX73_g3621</name>
</gene>
<dbReference type="EMBL" id="WUBL01000029">
    <property type="protein sequence ID" value="KAF2969954.1"/>
    <property type="molecule type" value="Genomic_DNA"/>
</dbReference>
<feature type="region of interest" description="Disordered" evidence="1">
    <location>
        <begin position="61"/>
        <end position="82"/>
    </location>
</feature>
<name>A0A7C8N086_9PEZI</name>
<keyword evidence="4" id="KW-1185">Reference proteome</keyword>
<dbReference type="InParanoid" id="A0A7C8N086"/>
<dbReference type="OrthoDB" id="4760118at2759"/>
<keyword evidence="2" id="KW-0812">Transmembrane</keyword>
<accession>A0A7C8N086</accession>
<reference evidence="3 4" key="1">
    <citation type="submission" date="2019-12" db="EMBL/GenBank/DDBJ databases">
        <title>Draft genome sequence of the ascomycete Xylaria multiplex DSM 110363.</title>
        <authorList>
            <person name="Buettner E."/>
            <person name="Kellner H."/>
        </authorList>
    </citation>
    <scope>NUCLEOTIDE SEQUENCE [LARGE SCALE GENOMIC DNA]</scope>
    <source>
        <strain evidence="3 4">DSM 110363</strain>
    </source>
</reference>
<evidence type="ECO:0000313" key="3">
    <source>
        <dbReference type="EMBL" id="KAF2969954.1"/>
    </source>
</evidence>
<keyword evidence="2" id="KW-1133">Transmembrane helix</keyword>